<evidence type="ECO:0000313" key="2">
    <source>
        <dbReference type="EMBL" id="CEL66334.1"/>
    </source>
</evidence>
<keyword evidence="3" id="KW-1185">Reference proteome</keyword>
<dbReference type="PANTHER" id="PTHR38666">
    <property type="match status" value="1"/>
</dbReference>
<evidence type="ECO:0000313" key="1">
    <source>
        <dbReference type="EMBL" id="CBZ52363.1"/>
    </source>
</evidence>
<dbReference type="OMA" id="VHRNWTS"/>
<dbReference type="InParanoid" id="F0VF69"/>
<organism evidence="1 3">
    <name type="scientific">Neospora caninum (strain Liverpool)</name>
    <dbReference type="NCBI Taxonomy" id="572307"/>
    <lineage>
        <taxon>Eukaryota</taxon>
        <taxon>Sar</taxon>
        <taxon>Alveolata</taxon>
        <taxon>Apicomplexa</taxon>
        <taxon>Conoidasida</taxon>
        <taxon>Coccidia</taxon>
        <taxon>Eucoccidiorida</taxon>
        <taxon>Eimeriorina</taxon>
        <taxon>Sarcocystidae</taxon>
        <taxon>Neospora</taxon>
    </lineage>
</organism>
<protein>
    <submittedName>
        <fullName evidence="2">DUF3228 domain-containing protein</fullName>
    </submittedName>
</protein>
<dbReference type="InterPro" id="IPR021610">
    <property type="entry name" value="DUF3228"/>
</dbReference>
<sequence>MATAAAPAQRSCGRPAPADLPLGLDPFCYRQFDDPSYGGSRLTGVTKEEFLKKVNDRVAQDSTLEFFEGYAPFCRHLYIPNFVRALPGALPITPENEHMLRSGYIARRPTELAVLTRWFPMSYAKDVLKPAAYLDLILYSREQIAKEAAAETGTEVVVDPTAPAWSIIAVKAQDEAYSLPMAPITMLRNTLIEEGGSGVRLDHAAYRASVAYWKTHAVIMDRESSLD</sequence>
<proteinExistence type="predicted"/>
<gene>
    <name evidence="2" type="ORF">BN1204_021510</name>
    <name evidence="1" type="ORF">NCLIV_021510</name>
</gene>
<reference evidence="1" key="2">
    <citation type="submission" date="2011-03" db="EMBL/GenBank/DDBJ databases">
        <title>Comparative genomics and transcriptomics of Neospora caninum and Toxoplasma gondii.</title>
        <authorList>
            <person name="Reid A.J."/>
            <person name="Sohal A."/>
            <person name="Harris D."/>
            <person name="Quail M."/>
            <person name="Sanders M."/>
            <person name="Berriman M."/>
            <person name="Wastling J.M."/>
            <person name="Pain A."/>
        </authorList>
    </citation>
    <scope>NUCLEOTIDE SEQUENCE</scope>
    <source>
        <strain evidence="1">Liverpool</strain>
    </source>
</reference>
<dbReference type="Pfam" id="PF11539">
    <property type="entry name" value="DUF3228"/>
    <property type="match status" value="1"/>
</dbReference>
<dbReference type="Proteomes" id="UP000007494">
    <property type="component" value="Chromosome VIIa"/>
</dbReference>
<dbReference type="eggNOG" id="ENOG502RXMS">
    <property type="taxonomic scope" value="Eukaryota"/>
</dbReference>
<dbReference type="Gene3D" id="3.30.2310.50">
    <property type="entry name" value="Protein of unknown function (DUF3228), domain 1"/>
    <property type="match status" value="2"/>
</dbReference>
<dbReference type="AlphaFoldDB" id="F0VF69"/>
<dbReference type="GeneID" id="13444285"/>
<dbReference type="OrthoDB" id="415460at2759"/>
<reference evidence="2" key="4">
    <citation type="journal article" date="2015" name="PLoS ONE">
        <title>Comprehensive Evaluation of Toxoplasma gondii VEG and Neospora caninum LIV Genomes with Tachyzoite Stage Transcriptome and Proteome Defines Novel Transcript Features.</title>
        <authorList>
            <person name="Ramaprasad A."/>
            <person name="Mourier T."/>
            <person name="Naeem R."/>
            <person name="Malas T.B."/>
            <person name="Moussa E."/>
            <person name="Panigrahi A."/>
            <person name="Vermont S.J."/>
            <person name="Otto T.D."/>
            <person name="Wastling J."/>
            <person name="Pain A."/>
        </authorList>
    </citation>
    <scope>NUCLEOTIDE SEQUENCE</scope>
    <source>
        <strain evidence="2">Liverpool</strain>
    </source>
</reference>
<dbReference type="EMBL" id="FR823388">
    <property type="protein sequence ID" value="CBZ52363.1"/>
    <property type="molecule type" value="Genomic_DNA"/>
</dbReference>
<dbReference type="PANTHER" id="PTHR38666:SF2">
    <property type="entry name" value="FLAGELLAR ASSOCIATED PROTEIN"/>
    <property type="match status" value="1"/>
</dbReference>
<dbReference type="RefSeq" id="XP_003882395.1">
    <property type="nucleotide sequence ID" value="XM_003882346.1"/>
</dbReference>
<dbReference type="EMBL" id="LN714481">
    <property type="protein sequence ID" value="CEL66334.1"/>
    <property type="molecule type" value="Genomic_DNA"/>
</dbReference>
<name>F0VF69_NEOCL</name>
<reference evidence="1" key="1">
    <citation type="submission" date="2011-02" db="EMBL/GenBank/DDBJ databases">
        <authorList>
            <person name="Aslett M."/>
        </authorList>
    </citation>
    <scope>NUCLEOTIDE SEQUENCE</scope>
    <source>
        <strain evidence="1">Liverpool</strain>
    </source>
</reference>
<reference evidence="3" key="3">
    <citation type="journal article" date="2012" name="PLoS Pathog.">
        <title>Comparative genomics of the apicomplexan parasites Toxoplasma gondii and Neospora caninum: Coccidia differing in host range and transmission strategy.</title>
        <authorList>
            <person name="Reid A.J."/>
            <person name="Vermont S.J."/>
            <person name="Cotton J.A."/>
            <person name="Harris D."/>
            <person name="Hill-Cawthorne G.A."/>
            <person name="Konen-Waisman S."/>
            <person name="Latham S.M."/>
            <person name="Mourier T."/>
            <person name="Norton R."/>
            <person name="Quail M.A."/>
            <person name="Sanders M."/>
            <person name="Shanmugam D."/>
            <person name="Sohal A."/>
            <person name="Wasmuth J.D."/>
            <person name="Brunk B."/>
            <person name="Grigg M.E."/>
            <person name="Howard J.C."/>
            <person name="Parkinson J."/>
            <person name="Roos D.S."/>
            <person name="Trees A.J."/>
            <person name="Berriman M."/>
            <person name="Pain A."/>
            <person name="Wastling J.M."/>
        </authorList>
    </citation>
    <scope>NUCLEOTIDE SEQUENCE [LARGE SCALE GENOMIC DNA]</scope>
    <source>
        <strain evidence="3">Liverpool</strain>
    </source>
</reference>
<accession>F0VF69</accession>
<evidence type="ECO:0000313" key="3">
    <source>
        <dbReference type="Proteomes" id="UP000007494"/>
    </source>
</evidence>
<dbReference type="VEuPathDB" id="ToxoDB:NCLIV_021510"/>